<accession>A0ABV3U0P5</accession>
<organism evidence="1 2">
    <name type="scientific">Zhongshania arctica</name>
    <dbReference type="NCBI Taxonomy" id="3238302"/>
    <lineage>
        <taxon>Bacteria</taxon>
        <taxon>Pseudomonadati</taxon>
        <taxon>Pseudomonadota</taxon>
        <taxon>Gammaproteobacteria</taxon>
        <taxon>Cellvibrionales</taxon>
        <taxon>Spongiibacteraceae</taxon>
        <taxon>Zhongshania</taxon>
    </lineage>
</organism>
<name>A0ABV3U0P5_9GAMM</name>
<dbReference type="PANTHER" id="PTHR39456">
    <property type="entry name" value="METAL-DEPENDENT HYDROLASE"/>
    <property type="match status" value="1"/>
</dbReference>
<keyword evidence="2" id="KW-1185">Reference proteome</keyword>
<gene>
    <name evidence="1" type="ORF">AB4875_16205</name>
</gene>
<dbReference type="Proteomes" id="UP001557484">
    <property type="component" value="Unassembled WGS sequence"/>
</dbReference>
<evidence type="ECO:0000313" key="1">
    <source>
        <dbReference type="EMBL" id="MEX1667040.1"/>
    </source>
</evidence>
<dbReference type="PANTHER" id="PTHR39456:SF1">
    <property type="entry name" value="METAL-DEPENDENT HYDROLASE"/>
    <property type="match status" value="1"/>
</dbReference>
<dbReference type="Pfam" id="PF10118">
    <property type="entry name" value="Metal_hydrol"/>
    <property type="match status" value="1"/>
</dbReference>
<dbReference type="RefSeq" id="WP_368377154.1">
    <property type="nucleotide sequence ID" value="NZ_JBFRYB010000002.1"/>
</dbReference>
<protein>
    <submittedName>
        <fullName evidence="1">Metal-dependent hydrolase</fullName>
    </submittedName>
</protein>
<dbReference type="InterPro" id="IPR016516">
    <property type="entry name" value="UCP07580"/>
</dbReference>
<reference evidence="1 2" key="1">
    <citation type="journal article" date="2011" name="Int. J. Syst. Evol. Microbiol.">
        <title>Zhongshania antarctica gen. nov., sp. nov. and Zhongshania guokunii sp. nov., gammaproteobacteria respectively isolated from coastal attached (fast) ice and surface seawater of the Antarctic.</title>
        <authorList>
            <person name="Li H.J."/>
            <person name="Zhang X.Y."/>
            <person name="Chen C.X."/>
            <person name="Zhang Y.J."/>
            <person name="Gao Z.M."/>
            <person name="Yu Y."/>
            <person name="Chen X.L."/>
            <person name="Chen B."/>
            <person name="Zhang Y.Z."/>
        </authorList>
    </citation>
    <scope>NUCLEOTIDE SEQUENCE [LARGE SCALE GENOMIC DNA]</scope>
    <source>
        <strain evidence="1 2">R06B22</strain>
    </source>
</reference>
<keyword evidence="1" id="KW-0378">Hydrolase</keyword>
<dbReference type="EMBL" id="JBFRYB010000002">
    <property type="protein sequence ID" value="MEX1667040.1"/>
    <property type="molecule type" value="Genomic_DNA"/>
</dbReference>
<evidence type="ECO:0000313" key="2">
    <source>
        <dbReference type="Proteomes" id="UP001557484"/>
    </source>
</evidence>
<comment type="caution">
    <text evidence="1">The sequence shown here is derived from an EMBL/GenBank/DDBJ whole genome shotgun (WGS) entry which is preliminary data.</text>
</comment>
<sequence>MTGNRNTPRTLVVRRMPFTFEDDISVQWNAARPEWSYMVNGASLTMPYLEPYLIRTMKKVLPQLQDPALIQEVKDYIGQEAQHYQQHRKFNDIIKSKGYDQIEALEKQMLDEFSYLEQNKSLKFNLAYAAGFESMALTLGHWLIKQRAYLFGGSDSRVASLILWHFVEEIEHKCAAFDAYQAAYGQYWHRLYGTFFAAIHIMKFSRRGYIIMMKKDGEWGNIRSRINVIKYNLRFLAGIAPKLLHSMLPSHHPTDIDDPQWSKEWLKVHKKHDAELAHLDTNNLMTPIGTRFS</sequence>
<proteinExistence type="predicted"/>
<dbReference type="GO" id="GO:0016787">
    <property type="term" value="F:hydrolase activity"/>
    <property type="evidence" value="ECO:0007669"/>
    <property type="project" value="UniProtKB-KW"/>
</dbReference>